<organism evidence="2 3">
    <name type="scientific">Blastomyces parvus</name>
    <dbReference type="NCBI Taxonomy" id="2060905"/>
    <lineage>
        <taxon>Eukaryota</taxon>
        <taxon>Fungi</taxon>
        <taxon>Dikarya</taxon>
        <taxon>Ascomycota</taxon>
        <taxon>Pezizomycotina</taxon>
        <taxon>Eurotiomycetes</taxon>
        <taxon>Eurotiomycetidae</taxon>
        <taxon>Onygenales</taxon>
        <taxon>Ajellomycetaceae</taxon>
        <taxon>Blastomyces</taxon>
    </lineage>
</organism>
<protein>
    <recommendedName>
        <fullName evidence="1">HNH nuclease domain-containing protein</fullName>
    </recommendedName>
</protein>
<dbReference type="Proteomes" id="UP000224080">
    <property type="component" value="Unassembled WGS sequence"/>
</dbReference>
<dbReference type="EMBL" id="PDNC01000143">
    <property type="protein sequence ID" value="PGG97452.1"/>
    <property type="molecule type" value="Genomic_DNA"/>
</dbReference>
<dbReference type="OrthoDB" id="2104739at2759"/>
<evidence type="ECO:0000313" key="2">
    <source>
        <dbReference type="EMBL" id="PGG97452.1"/>
    </source>
</evidence>
<name>A0A2B7WLF9_9EURO</name>
<dbReference type="STRING" id="2060905.A0A2B7WLF9"/>
<reference evidence="2 3" key="1">
    <citation type="submission" date="2017-10" db="EMBL/GenBank/DDBJ databases">
        <title>Comparative genomics in systemic dimorphic fungi from Ajellomycetaceae.</title>
        <authorList>
            <person name="Munoz J.F."/>
            <person name="Mcewen J.G."/>
            <person name="Clay O.K."/>
            <person name="Cuomo C.A."/>
        </authorList>
    </citation>
    <scope>NUCLEOTIDE SEQUENCE [LARGE SCALE GENOMIC DNA]</scope>
    <source>
        <strain evidence="2 3">UAMH130</strain>
    </source>
</reference>
<sequence>MARHRPQAPLENIINFSGPQPLAADQRARAKARFYSVVNHFRAAEASDAPYSCSLLVRYMYEYSCTELSQDTFLRTFFESMGLDIAAEHDPDFEHEENQLSGNLASFADFLLDNFFIPLKASGQRTAQPSPAHLSAIQRAQGRYHEDLPTPDRISYLRGACLIRDHHRCVISRQFDLREATIRVEKPGDSVQDDEGNLLRGPYVYLEVSHIIPHSLTRPDADGQLSNSKKAALMVLNMFDCDVSNMIDGVNIDRPFNAMSLTHDFHIDFNNFSVFFEPVPDQEHTYRIDTFLPAGILPLPVTRTLYLTSDQSIEPPSPRLLAIHRAIAYILRLSGAGEYIDKILQDMEEMGVREGGSTELGRLVTLRLGGWFDRAVSA</sequence>
<dbReference type="AlphaFoldDB" id="A0A2B7WLF9"/>
<gene>
    <name evidence="2" type="ORF">GX51_07315</name>
</gene>
<dbReference type="Pfam" id="PF13391">
    <property type="entry name" value="HNH_2"/>
    <property type="match status" value="1"/>
</dbReference>
<feature type="domain" description="HNH nuclease" evidence="1">
    <location>
        <begin position="195"/>
        <end position="276"/>
    </location>
</feature>
<evidence type="ECO:0000313" key="3">
    <source>
        <dbReference type="Proteomes" id="UP000224080"/>
    </source>
</evidence>
<dbReference type="InterPro" id="IPR003615">
    <property type="entry name" value="HNH_nuc"/>
</dbReference>
<proteinExistence type="predicted"/>
<accession>A0A2B7WLF9</accession>
<keyword evidence="3" id="KW-1185">Reference proteome</keyword>
<evidence type="ECO:0000259" key="1">
    <source>
        <dbReference type="Pfam" id="PF13391"/>
    </source>
</evidence>
<comment type="caution">
    <text evidence="2">The sequence shown here is derived from an EMBL/GenBank/DDBJ whole genome shotgun (WGS) entry which is preliminary data.</text>
</comment>